<sequence length="247" mass="27318">MLRLRNHLRPLVRAASQLTSPIHHCGCRRLLLSTSPAPTPFSLVDYLVTACGLAPSQARSAFDPDGVLPLLSGVGLSRADIADVVIADPLLLRSRADRLGPRLLALRDRVGLSVPQIDRFLLVGSWALRNCGDVSLKLEFLVSVYGSFEQLLVVMEKTISILTVNLDRVIKPNIALLRQCALTVRDIAKLCSNKPRLLTYNPERVKECVLRVEELGVPRGSPMFRHVIANITSVSEKKVKARLEFLM</sequence>
<dbReference type="EMBL" id="LWDX02012230">
    <property type="protein sequence ID" value="OEL35405.1"/>
    <property type="molecule type" value="Genomic_DNA"/>
</dbReference>
<comment type="similarity">
    <text evidence="1">Belongs to the mTERF family.</text>
</comment>
<dbReference type="GO" id="GO:0003676">
    <property type="term" value="F:nucleic acid binding"/>
    <property type="evidence" value="ECO:0007669"/>
    <property type="project" value="InterPro"/>
</dbReference>
<name>A0A1E5WDD9_9POAL</name>
<proteinExistence type="inferred from homology"/>
<dbReference type="AlphaFoldDB" id="A0A1E5WDD9"/>
<gene>
    <name evidence="4" type="ORF">BAE44_0003577</name>
</gene>
<evidence type="ECO:0000256" key="2">
    <source>
        <dbReference type="ARBA" id="ARBA00022472"/>
    </source>
</evidence>
<comment type="caution">
    <text evidence="4">The sequence shown here is derived from an EMBL/GenBank/DDBJ whole genome shotgun (WGS) entry which is preliminary data.</text>
</comment>
<dbReference type="InterPro" id="IPR038538">
    <property type="entry name" value="MTERF_sf"/>
</dbReference>
<dbReference type="Proteomes" id="UP000095767">
    <property type="component" value="Unassembled WGS sequence"/>
</dbReference>
<reference evidence="4 5" key="1">
    <citation type="submission" date="2016-09" db="EMBL/GenBank/DDBJ databases">
        <title>The draft genome of Dichanthelium oligosanthes: A C3 panicoid grass species.</title>
        <authorList>
            <person name="Studer A.J."/>
            <person name="Schnable J.C."/>
            <person name="Brutnell T.P."/>
        </authorList>
    </citation>
    <scope>NUCLEOTIDE SEQUENCE [LARGE SCALE GENOMIC DNA]</scope>
    <source>
        <strain evidence="5">cv. Kellogg 1175</strain>
        <tissue evidence="4">Leaf</tissue>
    </source>
</reference>
<evidence type="ECO:0000313" key="4">
    <source>
        <dbReference type="EMBL" id="OEL35405.1"/>
    </source>
</evidence>
<keyword evidence="2" id="KW-0804">Transcription</keyword>
<dbReference type="SMART" id="SM00733">
    <property type="entry name" value="Mterf"/>
    <property type="match status" value="2"/>
</dbReference>
<dbReference type="Pfam" id="PF02536">
    <property type="entry name" value="mTERF"/>
    <property type="match status" value="1"/>
</dbReference>
<keyword evidence="3" id="KW-0809">Transit peptide</keyword>
<keyword evidence="5" id="KW-1185">Reference proteome</keyword>
<accession>A0A1E5WDD9</accession>
<organism evidence="4 5">
    <name type="scientific">Dichanthelium oligosanthes</name>
    <dbReference type="NCBI Taxonomy" id="888268"/>
    <lineage>
        <taxon>Eukaryota</taxon>
        <taxon>Viridiplantae</taxon>
        <taxon>Streptophyta</taxon>
        <taxon>Embryophyta</taxon>
        <taxon>Tracheophyta</taxon>
        <taxon>Spermatophyta</taxon>
        <taxon>Magnoliopsida</taxon>
        <taxon>Liliopsida</taxon>
        <taxon>Poales</taxon>
        <taxon>Poaceae</taxon>
        <taxon>PACMAD clade</taxon>
        <taxon>Panicoideae</taxon>
        <taxon>Panicodae</taxon>
        <taxon>Paniceae</taxon>
        <taxon>Dichantheliinae</taxon>
        <taxon>Dichanthelium</taxon>
    </lineage>
</organism>
<dbReference type="InterPro" id="IPR003690">
    <property type="entry name" value="MTERF"/>
</dbReference>
<evidence type="ECO:0000256" key="1">
    <source>
        <dbReference type="ARBA" id="ARBA00007692"/>
    </source>
</evidence>
<dbReference type="STRING" id="888268.A0A1E5WDD9"/>
<evidence type="ECO:0000256" key="3">
    <source>
        <dbReference type="ARBA" id="ARBA00022946"/>
    </source>
</evidence>
<protein>
    <submittedName>
        <fullName evidence="4">Uncharacterized protein</fullName>
    </submittedName>
</protein>
<dbReference type="Gene3D" id="1.25.70.10">
    <property type="entry name" value="Transcription termination factor 3, mitochondrial"/>
    <property type="match status" value="1"/>
</dbReference>
<dbReference type="OrthoDB" id="637682at2759"/>
<keyword evidence="2" id="KW-0806">Transcription termination</keyword>
<dbReference type="GO" id="GO:0006353">
    <property type="term" value="P:DNA-templated transcription termination"/>
    <property type="evidence" value="ECO:0007669"/>
    <property type="project" value="UniProtKB-KW"/>
</dbReference>
<dbReference type="PANTHER" id="PTHR13068">
    <property type="entry name" value="CGI-12 PROTEIN-RELATED"/>
    <property type="match status" value="1"/>
</dbReference>
<dbReference type="PANTHER" id="PTHR13068:SF102">
    <property type="entry name" value="OS11G0246100 PROTEIN"/>
    <property type="match status" value="1"/>
</dbReference>
<evidence type="ECO:0000313" key="5">
    <source>
        <dbReference type="Proteomes" id="UP000095767"/>
    </source>
</evidence>
<keyword evidence="2" id="KW-0805">Transcription regulation</keyword>